<dbReference type="AlphaFoldDB" id="A0A1F4S8V3"/>
<comment type="caution">
    <text evidence="2">The sequence shown here is derived from an EMBL/GenBank/DDBJ whole genome shotgun (WGS) entry which is preliminary data.</text>
</comment>
<name>A0A1F4S8V3_UNCSA</name>
<organism evidence="2 3">
    <name type="scientific">candidate division WOR-1 bacterium RIFOXYB2_FULL_36_35</name>
    <dbReference type="NCBI Taxonomy" id="1802578"/>
    <lineage>
        <taxon>Bacteria</taxon>
        <taxon>Bacillati</taxon>
        <taxon>Saganbacteria</taxon>
    </lineage>
</organism>
<evidence type="ECO:0000313" key="3">
    <source>
        <dbReference type="Proteomes" id="UP000177905"/>
    </source>
</evidence>
<gene>
    <name evidence="2" type="ORF">A2290_05035</name>
</gene>
<reference evidence="2 3" key="1">
    <citation type="journal article" date="2016" name="Nat. Commun.">
        <title>Thousands of microbial genomes shed light on interconnected biogeochemical processes in an aquifer system.</title>
        <authorList>
            <person name="Anantharaman K."/>
            <person name="Brown C.T."/>
            <person name="Hug L.A."/>
            <person name="Sharon I."/>
            <person name="Castelle C.J."/>
            <person name="Probst A.J."/>
            <person name="Thomas B.C."/>
            <person name="Singh A."/>
            <person name="Wilkins M.J."/>
            <person name="Karaoz U."/>
            <person name="Brodie E.L."/>
            <person name="Williams K.H."/>
            <person name="Hubbard S.S."/>
            <person name="Banfield J.F."/>
        </authorList>
    </citation>
    <scope>NUCLEOTIDE SEQUENCE [LARGE SCALE GENOMIC DNA]</scope>
</reference>
<dbReference type="Proteomes" id="UP000177905">
    <property type="component" value="Unassembled WGS sequence"/>
</dbReference>
<protein>
    <submittedName>
        <fullName evidence="2">Uncharacterized protein</fullName>
    </submittedName>
</protein>
<keyword evidence="1" id="KW-0812">Transmembrane</keyword>
<dbReference type="EMBL" id="MEUA01000001">
    <property type="protein sequence ID" value="OGC16860.1"/>
    <property type="molecule type" value="Genomic_DNA"/>
</dbReference>
<keyword evidence="1" id="KW-0472">Membrane</keyword>
<proteinExistence type="predicted"/>
<evidence type="ECO:0000256" key="1">
    <source>
        <dbReference type="SAM" id="Phobius"/>
    </source>
</evidence>
<sequence length="129" mass="14997">MGDIFLKKILFGIIVTITSPVWIPLCMLYGAIVGPIGYAVFFFQNLNENYICQELRYQEYLKRRDAGDIDPLEPKLSSPSSFVFTSILFSPVILLISLVLGIMFGWIKAIDVFYKRLYRRFFPIDWARI</sequence>
<feature type="transmembrane region" description="Helical" evidence="1">
    <location>
        <begin position="9"/>
        <end position="32"/>
    </location>
</feature>
<accession>A0A1F4S8V3</accession>
<feature type="transmembrane region" description="Helical" evidence="1">
    <location>
        <begin position="82"/>
        <end position="107"/>
    </location>
</feature>
<evidence type="ECO:0000313" key="2">
    <source>
        <dbReference type="EMBL" id="OGC16860.1"/>
    </source>
</evidence>
<keyword evidence="1" id="KW-1133">Transmembrane helix</keyword>